<feature type="region of interest" description="Disordered" evidence="1">
    <location>
        <begin position="331"/>
        <end position="392"/>
    </location>
</feature>
<reference evidence="2" key="1">
    <citation type="journal article" date="2007" name="PLoS ONE">
        <title>The first genome sequence of an elite grapevine cultivar (Pinot noir Vitis vinifera L.): coping with a highly heterozygous genome.</title>
        <authorList>
            <person name="Velasco R."/>
            <person name="Zharkikh A."/>
            <person name="Troggio M."/>
            <person name="Cartwright D.A."/>
            <person name="Cestaro A."/>
            <person name="Pruss D."/>
            <person name="Pindo M."/>
            <person name="FitzGerald L.M."/>
            <person name="Vezzulli S."/>
            <person name="Reid J."/>
            <person name="Malacarne G."/>
            <person name="Iliev D."/>
            <person name="Coppola G."/>
            <person name="Wardell B."/>
            <person name="Micheletti D."/>
            <person name="Macalma T."/>
            <person name="Facci M."/>
            <person name="Mitchell J.T."/>
            <person name="Perazzolli M."/>
            <person name="Eldredge G."/>
            <person name="Gatto P."/>
            <person name="Oyzerski R."/>
            <person name="Moretto M."/>
            <person name="Gutin N."/>
            <person name="Stefanini M."/>
            <person name="Chen Y."/>
            <person name="Segala C."/>
            <person name="Davenport C."/>
            <person name="Dematte L."/>
            <person name="Mraz A."/>
            <person name="Battilana J."/>
            <person name="Stormo K."/>
            <person name="Costa F."/>
            <person name="Tao Q."/>
            <person name="Si-Ammour A."/>
            <person name="Harkins T."/>
            <person name="Lackey A."/>
            <person name="Perbost C."/>
            <person name="Taillon B."/>
            <person name="Stella A."/>
            <person name="Solovyev V."/>
            <person name="Fawcett J.A."/>
            <person name="Sterck L."/>
            <person name="Vandepoele K."/>
            <person name="Grando S.M."/>
            <person name="Toppo S."/>
            <person name="Moser C."/>
            <person name="Lanchbury J."/>
            <person name="Bogden R."/>
            <person name="Skolnick M."/>
            <person name="Sgaramella V."/>
            <person name="Bhatnagar S.K."/>
            <person name="Fontana P."/>
            <person name="Gutin A."/>
            <person name="Van de Peer Y."/>
            <person name="Salamini F."/>
            <person name="Viola R."/>
        </authorList>
    </citation>
    <scope>NUCLEOTIDE SEQUENCE</scope>
</reference>
<evidence type="ECO:0000256" key="1">
    <source>
        <dbReference type="SAM" id="MobiDB-lite"/>
    </source>
</evidence>
<dbReference type="PANTHER" id="PTHR34676">
    <property type="entry name" value="DUF4219 DOMAIN-CONTAINING PROTEIN-RELATED"/>
    <property type="match status" value="1"/>
</dbReference>
<feature type="compositionally biased region" description="Polar residues" evidence="1">
    <location>
        <begin position="357"/>
        <end position="371"/>
    </location>
</feature>
<gene>
    <name evidence="2" type="ORF">VITISV_000580</name>
</gene>
<sequence length="565" mass="64727">MANPSSSSRIESFSTTHPPLFTRTDYPYWKTKMTCFLQSINLDLWDVIEDGPHIPSKLENGVMVPKPKHEWDELDRKKVQLNAKAVFILHCAIDRNEFNRIWQCKLAKEIWRLLEITYEGNNQVKESRINILVHDYELVSIKDFESIVEMFSRFMVIVNELEALGKTYTEVEKVMKILRSLPKKRETKVTAIQEAKDLTKLSLEELIWSLMTYEIELYNHQRVEENEKSIAFMASINDDEEEENESESESDEDSMKEECTNEDANMCFMALEEHQDEGSMQEGGYAYLGKNALIILVMVSPLKLNLKYHFANTWYIFAKKRLNRLNRMRNRSTASSIGRGPGRSPAQPVEARVDPQLNWSRPGSTHNSTGRGPSRPPTQPVDGAKKLSLSSKRVVQPVKVEPQLVELFDHQSNQRLRRVLWNPWQKMSRQGVRTHHRRTAERGLWQAFGMKICYRPECDVHECRVLLPKGVVPDSMAAHVLLGNPNGVASDSNARSVSSGGRGPYTLHMQTVPLAARRISHSRIGEEDVSTSQLSHVRILHSAYPDHSKLKAEFCTVPRCSPEAS</sequence>
<feature type="region of interest" description="Disordered" evidence="1">
    <location>
        <begin position="235"/>
        <end position="258"/>
    </location>
</feature>
<organism evidence="2">
    <name type="scientific">Vitis vinifera</name>
    <name type="common">Grape</name>
    <dbReference type="NCBI Taxonomy" id="29760"/>
    <lineage>
        <taxon>Eukaryota</taxon>
        <taxon>Viridiplantae</taxon>
        <taxon>Streptophyta</taxon>
        <taxon>Embryophyta</taxon>
        <taxon>Tracheophyta</taxon>
        <taxon>Spermatophyta</taxon>
        <taxon>Magnoliopsida</taxon>
        <taxon>eudicotyledons</taxon>
        <taxon>Gunneridae</taxon>
        <taxon>Pentapetalae</taxon>
        <taxon>rosids</taxon>
        <taxon>Vitales</taxon>
        <taxon>Vitaceae</taxon>
        <taxon>Viteae</taxon>
        <taxon>Vitis</taxon>
    </lineage>
</organism>
<accession>A5C4D7</accession>
<evidence type="ECO:0000313" key="2">
    <source>
        <dbReference type="EMBL" id="CAN83910.1"/>
    </source>
</evidence>
<protein>
    <recommendedName>
        <fullName evidence="3">DUF4219 domain-containing protein</fullName>
    </recommendedName>
</protein>
<dbReference type="PANTHER" id="PTHR34676:SF8">
    <property type="entry name" value="TRANSMEMBRANE PROTEIN"/>
    <property type="match status" value="1"/>
</dbReference>
<feature type="compositionally biased region" description="Acidic residues" evidence="1">
    <location>
        <begin position="237"/>
        <end position="255"/>
    </location>
</feature>
<dbReference type="EMBL" id="AM481933">
    <property type="protein sequence ID" value="CAN83910.1"/>
    <property type="molecule type" value="Genomic_DNA"/>
</dbReference>
<evidence type="ECO:0008006" key="3">
    <source>
        <dbReference type="Google" id="ProtNLM"/>
    </source>
</evidence>
<proteinExistence type="predicted"/>
<dbReference type="Pfam" id="PF14223">
    <property type="entry name" value="Retrotran_gag_2"/>
    <property type="match status" value="1"/>
</dbReference>
<name>A5C4D7_VITVI</name>
<dbReference type="AlphaFoldDB" id="A5C4D7"/>